<dbReference type="Pfam" id="PF05523">
    <property type="entry name" value="FdtA"/>
    <property type="match status" value="1"/>
</dbReference>
<dbReference type="Proteomes" id="UP000671879">
    <property type="component" value="Chromosome"/>
</dbReference>
<evidence type="ECO:0000313" key="3">
    <source>
        <dbReference type="Proteomes" id="UP000671879"/>
    </source>
</evidence>
<accession>A0A9Q7A6N7</accession>
<dbReference type="Gene3D" id="2.60.120.10">
    <property type="entry name" value="Jelly Rolls"/>
    <property type="match status" value="1"/>
</dbReference>
<dbReference type="CDD" id="cd20292">
    <property type="entry name" value="cupin_QdtA-like"/>
    <property type="match status" value="1"/>
</dbReference>
<dbReference type="EMBL" id="CP072943">
    <property type="protein sequence ID" value="QTX31891.1"/>
    <property type="molecule type" value="Genomic_DNA"/>
</dbReference>
<sequence>MRKAGIEPVSALISLRQAQTIKRQEACEECLCVWEAGCHVPFEIKRAYHIGGVEAGIVRGHHAHKSLEQILLCPYGTIEVTLDDGTLKESVLLDRPDKGLYVGPAQWRTMKWIVTGSVLFVFASQHYDEADYIRDYHAFLAFARKEQ</sequence>
<dbReference type="SUPFAM" id="SSF51182">
    <property type="entry name" value="RmlC-like cupins"/>
    <property type="match status" value="1"/>
</dbReference>
<dbReference type="InterPro" id="IPR014710">
    <property type="entry name" value="RmlC-like_jellyroll"/>
</dbReference>
<keyword evidence="3" id="KW-1185">Reference proteome</keyword>
<dbReference type="InterPro" id="IPR011051">
    <property type="entry name" value="RmlC_Cupin_sf"/>
</dbReference>
<evidence type="ECO:0000313" key="2">
    <source>
        <dbReference type="EMBL" id="QTX31891.1"/>
    </source>
</evidence>
<dbReference type="AlphaFoldDB" id="A0A9Q7A6N7"/>
<proteinExistence type="predicted"/>
<name>A0A9Q7A6N7_9BACT</name>
<reference evidence="3" key="1">
    <citation type="submission" date="2021-04" db="EMBL/GenBank/DDBJ databases">
        <title>A novel Synergistetes isolate from a pyrite-forming mixed culture.</title>
        <authorList>
            <person name="Bunk B."/>
            <person name="Sproer C."/>
            <person name="Spring S."/>
            <person name="Pester M."/>
        </authorList>
    </citation>
    <scope>NUCLEOTIDE SEQUENCE [LARGE SCALE GENOMIC DNA]</scope>
    <source>
        <strain evidence="3">J.5.4.2-T.3.5.2</strain>
    </source>
</reference>
<dbReference type="InterPro" id="IPR008894">
    <property type="entry name" value="QdtA_cupin_dom"/>
</dbReference>
<evidence type="ECO:0000259" key="1">
    <source>
        <dbReference type="Pfam" id="PF05523"/>
    </source>
</evidence>
<organism evidence="2 3">
    <name type="scientific">Aminithiophilus ramosus</name>
    <dbReference type="NCBI Taxonomy" id="3029084"/>
    <lineage>
        <taxon>Bacteria</taxon>
        <taxon>Thermotogati</taxon>
        <taxon>Synergistota</taxon>
        <taxon>Synergistia</taxon>
        <taxon>Synergistales</taxon>
        <taxon>Aminithiophilaceae</taxon>
        <taxon>Aminithiophilus</taxon>
    </lineage>
</organism>
<feature type="domain" description="Sugar 3,4-ketoisomerase QdtA cupin" evidence="1">
    <location>
        <begin position="26"/>
        <end position="142"/>
    </location>
</feature>
<gene>
    <name evidence="2" type="ORF">KAR29_11240</name>
</gene>
<protein>
    <submittedName>
        <fullName evidence="2">WxcM-like domain-containing protein</fullName>
    </submittedName>
</protein>
<dbReference type="KEGG" id="aram:KAR29_11240"/>